<evidence type="ECO:0000256" key="1">
    <source>
        <dbReference type="ARBA" id="ARBA00004651"/>
    </source>
</evidence>
<feature type="transmembrane region" description="Helical" evidence="8">
    <location>
        <begin position="54"/>
        <end position="73"/>
    </location>
</feature>
<evidence type="ECO:0000256" key="8">
    <source>
        <dbReference type="RuleBase" id="RU365092"/>
    </source>
</evidence>
<feature type="transmembrane region" description="Helical" evidence="8">
    <location>
        <begin position="12"/>
        <end position="42"/>
    </location>
</feature>
<comment type="subcellular location">
    <subcellularLocation>
        <location evidence="1 8">Cell membrane</location>
        <topology evidence="1 8">Multi-pass membrane protein</topology>
    </subcellularLocation>
</comment>
<evidence type="ECO:0000313" key="9">
    <source>
        <dbReference type="EMBL" id="WGK68875.1"/>
    </source>
</evidence>
<comment type="function">
    <text evidence="8">Uptake of L-lactate across the membrane. Can also transport D-lactate and glycolate.</text>
</comment>
<evidence type="ECO:0000313" key="10">
    <source>
        <dbReference type="Proteomes" id="UP001228690"/>
    </source>
</evidence>
<evidence type="ECO:0000256" key="3">
    <source>
        <dbReference type="ARBA" id="ARBA00022448"/>
    </source>
</evidence>
<dbReference type="RefSeq" id="WP_326927062.1">
    <property type="nucleotide sequence ID" value="NZ_CP123443.1"/>
</dbReference>
<dbReference type="EMBL" id="CP123443">
    <property type="protein sequence ID" value="WGK68875.1"/>
    <property type="molecule type" value="Genomic_DNA"/>
</dbReference>
<dbReference type="Proteomes" id="UP001228690">
    <property type="component" value="Chromosome"/>
</dbReference>
<feature type="transmembrane region" description="Helical" evidence="8">
    <location>
        <begin position="143"/>
        <end position="169"/>
    </location>
</feature>
<evidence type="ECO:0000256" key="2">
    <source>
        <dbReference type="ARBA" id="ARBA00010100"/>
    </source>
</evidence>
<proteinExistence type="inferred from homology"/>
<feature type="transmembrane region" description="Helical" evidence="8">
    <location>
        <begin position="349"/>
        <end position="367"/>
    </location>
</feature>
<protein>
    <recommendedName>
        <fullName evidence="8">L-lactate permease</fullName>
    </recommendedName>
</protein>
<sequence length="494" mass="54609">MDNLFPASLPLVVFMAFLISKRGAIVSSIAGILTALFITYFYSADYQIDLDMVIVRDLPVVLILTLSSALVIFPGQIMNSLLKQAGIIKEIGKSIEAIKISKLKLASIIVLGMAPALESLTGFGVSLFFTVPVLMQLFSLRKALILSLLSMNIMPWGTLALATLIGSQITELSFAELSCRTSLTSFLVFPTIGFFIYFICKKDGSLQLGQVLYPIIAGLLLSSFLVFYNVYAASELAGVYSGISVAIAGFVVEFVFNRKAFSNPAYSKKATLRLFSPYIILILLIAISRIEVIHYYLHNFFIVKNGDIRFSIFTSPGFFILITIICLYIFSRTFRKGNTFFFEGIKKAFYPVTGILLFVIFARIQRSSGILKALASNGSDLSLTENIFISPLIGMISGYTTGSNVGGNVLFMSLQSEMGTYFNEKLSFAAIQNSSAGHAVFMSIPIILLTFSIAQVATKEAVIHRNWLIRRTLLYAPFLYFALTAAFYIVMRLW</sequence>
<dbReference type="PANTHER" id="PTHR30003">
    <property type="entry name" value="L-LACTATE PERMEASE"/>
    <property type="match status" value="1"/>
</dbReference>
<gene>
    <name evidence="9" type="ORF">P0082_10355</name>
</gene>
<keyword evidence="3 8" id="KW-0813">Transport</keyword>
<keyword evidence="10" id="KW-1185">Reference proteome</keyword>
<dbReference type="PANTHER" id="PTHR30003:SF0">
    <property type="entry name" value="GLYCOLATE PERMEASE GLCA-RELATED"/>
    <property type="match status" value="1"/>
</dbReference>
<feature type="transmembrane region" description="Helical" evidence="8">
    <location>
        <begin position="308"/>
        <end position="329"/>
    </location>
</feature>
<feature type="transmembrane region" description="Helical" evidence="8">
    <location>
        <begin position="435"/>
        <end position="454"/>
    </location>
</feature>
<reference evidence="9 10" key="1">
    <citation type="submission" date="2023-04" db="EMBL/GenBank/DDBJ databases">
        <title>Spirochaete genome identified in red abalone sample constitutes a novel genus.</title>
        <authorList>
            <person name="Sharma S.P."/>
            <person name="Purcell C.M."/>
            <person name="Hyde J.R."/>
            <person name="Severin A.J."/>
        </authorList>
    </citation>
    <scope>NUCLEOTIDE SEQUENCE [LARGE SCALE GENOMIC DNA]</scope>
    <source>
        <strain evidence="9 10">SP-2023</strain>
    </source>
</reference>
<feature type="transmembrane region" description="Helical" evidence="8">
    <location>
        <begin position="387"/>
        <end position="414"/>
    </location>
</feature>
<feature type="transmembrane region" description="Helical" evidence="8">
    <location>
        <begin position="277"/>
        <end position="296"/>
    </location>
</feature>
<keyword evidence="6 8" id="KW-1133">Transmembrane helix</keyword>
<feature type="transmembrane region" description="Helical" evidence="8">
    <location>
        <begin position="181"/>
        <end position="199"/>
    </location>
</feature>
<keyword evidence="5 8" id="KW-0812">Transmembrane</keyword>
<organism evidence="9 10">
    <name type="scientific">Candidatus Haliotispira prima</name>
    <dbReference type="NCBI Taxonomy" id="3034016"/>
    <lineage>
        <taxon>Bacteria</taxon>
        <taxon>Pseudomonadati</taxon>
        <taxon>Spirochaetota</taxon>
        <taxon>Spirochaetia</taxon>
        <taxon>Spirochaetales</taxon>
        <taxon>Spirochaetaceae</taxon>
        <taxon>Candidatus Haliotispira</taxon>
    </lineage>
</organism>
<evidence type="ECO:0000256" key="7">
    <source>
        <dbReference type="ARBA" id="ARBA00023136"/>
    </source>
</evidence>
<feature type="transmembrane region" description="Helical" evidence="8">
    <location>
        <begin position="108"/>
        <end position="131"/>
    </location>
</feature>
<feature type="transmembrane region" description="Helical" evidence="8">
    <location>
        <begin position="474"/>
        <end position="491"/>
    </location>
</feature>
<accession>A0ABY8MH46</accession>
<feature type="transmembrane region" description="Helical" evidence="8">
    <location>
        <begin position="211"/>
        <end position="231"/>
    </location>
</feature>
<keyword evidence="7 8" id="KW-0472">Membrane</keyword>
<dbReference type="InterPro" id="IPR003804">
    <property type="entry name" value="Lactate_perm"/>
</dbReference>
<dbReference type="Pfam" id="PF02652">
    <property type="entry name" value="Lactate_perm"/>
    <property type="match status" value="1"/>
</dbReference>
<comment type="similarity">
    <text evidence="2 8">Belongs to the lactate permease family.</text>
</comment>
<name>A0ABY8MH46_9SPIO</name>
<evidence type="ECO:0000256" key="6">
    <source>
        <dbReference type="ARBA" id="ARBA00022989"/>
    </source>
</evidence>
<keyword evidence="4 8" id="KW-1003">Cell membrane</keyword>
<feature type="transmembrane region" description="Helical" evidence="8">
    <location>
        <begin position="237"/>
        <end position="256"/>
    </location>
</feature>
<evidence type="ECO:0000256" key="5">
    <source>
        <dbReference type="ARBA" id="ARBA00022692"/>
    </source>
</evidence>
<evidence type="ECO:0000256" key="4">
    <source>
        <dbReference type="ARBA" id="ARBA00022475"/>
    </source>
</evidence>